<evidence type="ECO:0000256" key="2">
    <source>
        <dbReference type="ARBA" id="ARBA00022771"/>
    </source>
</evidence>
<evidence type="ECO:0000256" key="1">
    <source>
        <dbReference type="ARBA" id="ARBA00022723"/>
    </source>
</evidence>
<dbReference type="InterPro" id="IPR001841">
    <property type="entry name" value="Znf_RING"/>
</dbReference>
<organism evidence="7 8">
    <name type="scientific">Cardamine amara subsp. amara</name>
    <dbReference type="NCBI Taxonomy" id="228776"/>
    <lineage>
        <taxon>Eukaryota</taxon>
        <taxon>Viridiplantae</taxon>
        <taxon>Streptophyta</taxon>
        <taxon>Embryophyta</taxon>
        <taxon>Tracheophyta</taxon>
        <taxon>Spermatophyta</taxon>
        <taxon>Magnoliopsida</taxon>
        <taxon>eudicotyledons</taxon>
        <taxon>Gunneridae</taxon>
        <taxon>Pentapetalae</taxon>
        <taxon>rosids</taxon>
        <taxon>malvids</taxon>
        <taxon>Brassicales</taxon>
        <taxon>Brassicaceae</taxon>
        <taxon>Cardamineae</taxon>
        <taxon>Cardamine</taxon>
    </lineage>
</organism>
<dbReference type="InterPro" id="IPR017907">
    <property type="entry name" value="Znf_RING_CS"/>
</dbReference>
<dbReference type="Pfam" id="PF13923">
    <property type="entry name" value="zf-C3HC4_2"/>
    <property type="match status" value="1"/>
</dbReference>
<comment type="caution">
    <text evidence="7">The sequence shown here is derived from an EMBL/GenBank/DDBJ whole genome shotgun (WGS) entry which is preliminary data.</text>
</comment>
<evidence type="ECO:0000313" key="7">
    <source>
        <dbReference type="EMBL" id="KAL1222648.1"/>
    </source>
</evidence>
<dbReference type="Proteomes" id="UP001558713">
    <property type="component" value="Unassembled WGS sequence"/>
</dbReference>
<keyword evidence="3" id="KW-0862">Zinc</keyword>
<protein>
    <submittedName>
        <fullName evidence="7">E3 ubiquitin protein ligase DRIPH</fullName>
    </submittedName>
</protein>
<dbReference type="AlphaFoldDB" id="A0ABD1BZL5"/>
<dbReference type="EMBL" id="JBANAX010000093">
    <property type="protein sequence ID" value="KAL1222648.1"/>
    <property type="molecule type" value="Genomic_DNA"/>
</dbReference>
<proteinExistence type="predicted"/>
<dbReference type="PROSITE" id="PS00518">
    <property type="entry name" value="ZF_RING_1"/>
    <property type="match status" value="1"/>
</dbReference>
<sequence>MILKVEKKKVKEYLTCSLCTNFFNRPTTISECIHTFCRICIHDKLLTEKLQACPICKVHLGVFPFDKLRADAIWEDTCLKLFPAELETVKVTNETIEAFFKSSKKKKKSLSSVLDSLSRVSIIPDLNLDPPLEPDELVNQKLN</sequence>
<dbReference type="SMART" id="SM00184">
    <property type="entry name" value="RING"/>
    <property type="match status" value="1"/>
</dbReference>
<keyword evidence="2 4" id="KW-0863">Zinc-finger</keyword>
<feature type="domain" description="RING-type" evidence="5">
    <location>
        <begin position="16"/>
        <end position="57"/>
    </location>
</feature>
<gene>
    <name evidence="7" type="ORF">V5N11_002474</name>
    <name evidence="6" type="ORF">V5N11_004824</name>
</gene>
<name>A0ABD1BZL5_CARAN</name>
<dbReference type="EMBL" id="JBANAX010000813">
    <property type="protein sequence ID" value="KAL1192708.1"/>
    <property type="molecule type" value="Genomic_DNA"/>
</dbReference>
<dbReference type="SUPFAM" id="SSF57850">
    <property type="entry name" value="RING/U-box"/>
    <property type="match status" value="1"/>
</dbReference>
<reference evidence="7 8" key="1">
    <citation type="submission" date="2024-04" db="EMBL/GenBank/DDBJ databases">
        <title>Genome assembly C_amara_ONT_v2.</title>
        <authorList>
            <person name="Yant L."/>
            <person name="Moore C."/>
            <person name="Slenker M."/>
        </authorList>
    </citation>
    <scope>NUCLEOTIDE SEQUENCE [LARGE SCALE GENOMIC DNA]</scope>
    <source>
        <tissue evidence="7">Leaf</tissue>
    </source>
</reference>
<dbReference type="GO" id="GO:0008270">
    <property type="term" value="F:zinc ion binding"/>
    <property type="evidence" value="ECO:0007669"/>
    <property type="project" value="UniProtKB-KW"/>
</dbReference>
<dbReference type="Gene3D" id="3.30.40.10">
    <property type="entry name" value="Zinc/RING finger domain, C3HC4 (zinc finger)"/>
    <property type="match status" value="1"/>
</dbReference>
<dbReference type="InterPro" id="IPR013083">
    <property type="entry name" value="Znf_RING/FYVE/PHD"/>
</dbReference>
<dbReference type="PANTHER" id="PTHR46293:SF3">
    <property type="entry name" value="E3 UBIQUITIN PROTEIN LIGASE DRIPH-RELATED"/>
    <property type="match status" value="1"/>
</dbReference>
<accession>A0ABD1BZL5</accession>
<evidence type="ECO:0000259" key="5">
    <source>
        <dbReference type="PROSITE" id="PS50089"/>
    </source>
</evidence>
<dbReference type="PROSITE" id="PS50089">
    <property type="entry name" value="ZF_RING_2"/>
    <property type="match status" value="1"/>
</dbReference>
<dbReference type="InterPro" id="IPR044807">
    <property type="entry name" value="DRIP1-like"/>
</dbReference>
<keyword evidence="8" id="KW-1185">Reference proteome</keyword>
<evidence type="ECO:0000256" key="3">
    <source>
        <dbReference type="ARBA" id="ARBA00022833"/>
    </source>
</evidence>
<evidence type="ECO:0000256" key="4">
    <source>
        <dbReference type="PROSITE-ProRule" id="PRU00175"/>
    </source>
</evidence>
<dbReference type="PANTHER" id="PTHR46293">
    <property type="entry name" value="E3 UBIQUITIN PROTEIN LIGASE DRIP1"/>
    <property type="match status" value="1"/>
</dbReference>
<keyword evidence="1" id="KW-0479">Metal-binding</keyword>
<evidence type="ECO:0000313" key="8">
    <source>
        <dbReference type="Proteomes" id="UP001558713"/>
    </source>
</evidence>
<evidence type="ECO:0000313" key="6">
    <source>
        <dbReference type="EMBL" id="KAL1192708.1"/>
    </source>
</evidence>